<dbReference type="AlphaFoldDB" id="A0A4R6BYD2"/>
<dbReference type="Pfam" id="PF06855">
    <property type="entry name" value="YozE_SAM_like"/>
    <property type="match status" value="1"/>
</dbReference>
<dbReference type="InterPro" id="IPR036806">
    <property type="entry name" value="YozE_SAM-like_sf"/>
</dbReference>
<dbReference type="OrthoDB" id="2242851at2"/>
<name>A0A4R6BYD2_9STAP</name>
<dbReference type="InterPro" id="IPR023089">
    <property type="entry name" value="YozE_SAM-like"/>
</dbReference>
<organism evidence="2 3">
    <name type="scientific">Macrococcus lamae</name>
    <dbReference type="NCBI Taxonomy" id="198484"/>
    <lineage>
        <taxon>Bacteria</taxon>
        <taxon>Bacillati</taxon>
        <taxon>Bacillota</taxon>
        <taxon>Bacilli</taxon>
        <taxon>Bacillales</taxon>
        <taxon>Staphylococcaceae</taxon>
        <taxon>Macrococcus</taxon>
    </lineage>
</organism>
<evidence type="ECO:0000313" key="3">
    <source>
        <dbReference type="Proteomes" id="UP000294802"/>
    </source>
</evidence>
<keyword evidence="3" id="KW-1185">Reference proteome</keyword>
<evidence type="ECO:0000259" key="1">
    <source>
        <dbReference type="Pfam" id="PF06855"/>
    </source>
</evidence>
<protein>
    <submittedName>
        <fullName evidence="2">YozE family protein</fullName>
    </submittedName>
</protein>
<dbReference type="RefSeq" id="WP_133442863.1">
    <property type="nucleotide sequence ID" value="NZ_SCWB01000001.1"/>
</dbReference>
<comment type="caution">
    <text evidence="2">The sequence shown here is derived from an EMBL/GenBank/DDBJ whole genome shotgun (WGS) entry which is preliminary data.</text>
</comment>
<dbReference type="EMBL" id="SCWB01000001">
    <property type="protein sequence ID" value="TDM13260.1"/>
    <property type="molecule type" value="Genomic_DNA"/>
</dbReference>
<dbReference type="NCBIfam" id="NF010193">
    <property type="entry name" value="PRK13672.1"/>
    <property type="match status" value="1"/>
</dbReference>
<evidence type="ECO:0000313" key="2">
    <source>
        <dbReference type="EMBL" id="TDM13260.1"/>
    </source>
</evidence>
<reference evidence="2 3" key="1">
    <citation type="submission" date="2019-01" db="EMBL/GenBank/DDBJ databases">
        <title>Draft genome sequences of the type strains of six Macrococcus species.</title>
        <authorList>
            <person name="Mazhar S."/>
            <person name="Altermann E."/>
            <person name="Hill C."/>
            <person name="Mcauliffe O."/>
        </authorList>
    </citation>
    <scope>NUCLEOTIDE SEQUENCE [LARGE SCALE GENOMIC DNA]</scope>
    <source>
        <strain evidence="2 3">CCM4815</strain>
    </source>
</reference>
<proteinExistence type="predicted"/>
<accession>A0A4R6BYD2</accession>
<dbReference type="SUPFAM" id="SSF140652">
    <property type="entry name" value="YozE-like"/>
    <property type="match status" value="1"/>
</dbReference>
<gene>
    <name evidence="2" type="ORF">ERX29_01270</name>
</gene>
<feature type="domain" description="YozE SAM-like" evidence="1">
    <location>
        <begin position="6"/>
        <end position="70"/>
    </location>
</feature>
<sequence>MSKSFSFYQYILTVRGSKGPEGTFAEEAFEDLMFPKYETDFNLLSDYIENYGSSKMQLAVFDELYDKYQEWLKF</sequence>
<dbReference type="Gene3D" id="1.10.150.260">
    <property type="entry name" value="YozE SAM-like"/>
    <property type="match status" value="1"/>
</dbReference>
<dbReference type="Proteomes" id="UP000294802">
    <property type="component" value="Unassembled WGS sequence"/>
</dbReference>